<dbReference type="Proteomes" id="UP000265520">
    <property type="component" value="Unassembled WGS sequence"/>
</dbReference>
<accession>A0A392T352</accession>
<protein>
    <submittedName>
        <fullName evidence="1">Uncharacterized protein</fullName>
    </submittedName>
</protein>
<dbReference type="EMBL" id="LXQA010496893">
    <property type="protein sequence ID" value="MCI55469.1"/>
    <property type="molecule type" value="Genomic_DNA"/>
</dbReference>
<reference evidence="1 2" key="1">
    <citation type="journal article" date="2018" name="Front. Plant Sci.">
        <title>Red Clover (Trifolium pratense) and Zigzag Clover (T. medium) - A Picture of Genomic Similarities and Differences.</title>
        <authorList>
            <person name="Dluhosova J."/>
            <person name="Istvanek J."/>
            <person name="Nedelnik J."/>
            <person name="Repkova J."/>
        </authorList>
    </citation>
    <scope>NUCLEOTIDE SEQUENCE [LARGE SCALE GENOMIC DNA]</scope>
    <source>
        <strain evidence="2">cv. 10/8</strain>
        <tissue evidence="1">Leaf</tissue>
    </source>
</reference>
<proteinExistence type="predicted"/>
<name>A0A392T352_9FABA</name>
<sequence>TALCTTVVQIAAGEFVVVVGSNAVFFASVFRLLCLHQIYQFAAVWFNQRRLLRGGGSWFVMVTPSPLTV</sequence>
<keyword evidence="2" id="KW-1185">Reference proteome</keyword>
<dbReference type="AlphaFoldDB" id="A0A392T352"/>
<comment type="caution">
    <text evidence="1">The sequence shown here is derived from an EMBL/GenBank/DDBJ whole genome shotgun (WGS) entry which is preliminary data.</text>
</comment>
<feature type="non-terminal residue" evidence="1">
    <location>
        <position position="1"/>
    </location>
</feature>
<organism evidence="1 2">
    <name type="scientific">Trifolium medium</name>
    <dbReference type="NCBI Taxonomy" id="97028"/>
    <lineage>
        <taxon>Eukaryota</taxon>
        <taxon>Viridiplantae</taxon>
        <taxon>Streptophyta</taxon>
        <taxon>Embryophyta</taxon>
        <taxon>Tracheophyta</taxon>
        <taxon>Spermatophyta</taxon>
        <taxon>Magnoliopsida</taxon>
        <taxon>eudicotyledons</taxon>
        <taxon>Gunneridae</taxon>
        <taxon>Pentapetalae</taxon>
        <taxon>rosids</taxon>
        <taxon>fabids</taxon>
        <taxon>Fabales</taxon>
        <taxon>Fabaceae</taxon>
        <taxon>Papilionoideae</taxon>
        <taxon>50 kb inversion clade</taxon>
        <taxon>NPAAA clade</taxon>
        <taxon>Hologalegina</taxon>
        <taxon>IRL clade</taxon>
        <taxon>Trifolieae</taxon>
        <taxon>Trifolium</taxon>
    </lineage>
</organism>
<evidence type="ECO:0000313" key="2">
    <source>
        <dbReference type="Proteomes" id="UP000265520"/>
    </source>
</evidence>
<evidence type="ECO:0000313" key="1">
    <source>
        <dbReference type="EMBL" id="MCI55469.1"/>
    </source>
</evidence>